<keyword evidence="2" id="KW-1185">Reference proteome</keyword>
<gene>
    <name evidence="1" type="ORF">VP1G_10785</name>
</gene>
<evidence type="ECO:0000313" key="1">
    <source>
        <dbReference type="EMBL" id="KUI55955.1"/>
    </source>
</evidence>
<name>A0A194UW86_CYTMA</name>
<sequence>MEDENTQRARSGIKLRVTCLQLQLDLQRLTPSLRKQISHAIEVHSEALQQPDFAADQDLVSNLDNLHDRIEEHWNRVYKSYLDHSFLLGDIGQYQRFLTAILLAEYTGAPYTCYDSANWVHHRAGIVEQHRAGMVDNNVESTYRDGIVSAADHEQQQPPGGCIQHCIGQCDWQKLAQTLLNDRELALDLFEFQSLIPGCFDENVRARVLQNMKSIEHKYFTDLANSAGFAISKHAMSLSARRASGSPNHKSSLELEPEEFSTIVSRKSHAKSIFNTIADGIKSL</sequence>
<evidence type="ECO:0000313" key="2">
    <source>
        <dbReference type="Proteomes" id="UP000078576"/>
    </source>
</evidence>
<reference evidence="2" key="1">
    <citation type="submission" date="2014-12" db="EMBL/GenBank/DDBJ databases">
        <title>Genome Sequence of Valsa Canker Pathogens Uncovers a Specific Adaption of Colonization on Woody Bark.</title>
        <authorList>
            <person name="Yin Z."/>
            <person name="Liu H."/>
            <person name="Gao X."/>
            <person name="Li Z."/>
            <person name="Song N."/>
            <person name="Ke X."/>
            <person name="Dai Q."/>
            <person name="Wu Y."/>
            <person name="Sun Y."/>
            <person name="Xu J.-R."/>
            <person name="Kang Z.K."/>
            <person name="Wang L."/>
            <person name="Huang L."/>
        </authorList>
    </citation>
    <scope>NUCLEOTIDE SEQUENCE [LARGE SCALE GENOMIC DNA]</scope>
    <source>
        <strain evidence="2">SXYL134</strain>
    </source>
</reference>
<dbReference type="OrthoDB" id="5241927at2759"/>
<proteinExistence type="predicted"/>
<organism evidence="1 2">
    <name type="scientific">Cytospora mali</name>
    <name type="common">Apple Valsa canker fungus</name>
    <name type="synonym">Valsa mali</name>
    <dbReference type="NCBI Taxonomy" id="578113"/>
    <lineage>
        <taxon>Eukaryota</taxon>
        <taxon>Fungi</taxon>
        <taxon>Dikarya</taxon>
        <taxon>Ascomycota</taxon>
        <taxon>Pezizomycotina</taxon>
        <taxon>Sordariomycetes</taxon>
        <taxon>Sordariomycetidae</taxon>
        <taxon>Diaporthales</taxon>
        <taxon>Cytosporaceae</taxon>
        <taxon>Cytospora</taxon>
    </lineage>
</organism>
<protein>
    <submittedName>
        <fullName evidence="1">Uncharacterized protein</fullName>
    </submittedName>
</protein>
<dbReference type="EMBL" id="KN714684">
    <property type="protein sequence ID" value="KUI55955.1"/>
    <property type="molecule type" value="Genomic_DNA"/>
</dbReference>
<dbReference type="Proteomes" id="UP000078576">
    <property type="component" value="Unassembled WGS sequence"/>
</dbReference>
<accession>A0A194UW86</accession>
<dbReference type="AlphaFoldDB" id="A0A194UW86"/>